<proteinExistence type="predicted"/>
<accession>M4FE39</accession>
<evidence type="ECO:0000256" key="1">
    <source>
        <dbReference type="SAM" id="MobiDB-lite"/>
    </source>
</evidence>
<feature type="region of interest" description="Disordered" evidence="1">
    <location>
        <begin position="75"/>
        <end position="105"/>
    </location>
</feature>
<dbReference type="STRING" id="51351.M4FE39"/>
<reference evidence="3" key="4">
    <citation type="submission" date="2023-03" db="UniProtKB">
        <authorList>
            <consortium name="EnsemblPlants"/>
        </authorList>
    </citation>
    <scope>IDENTIFICATION</scope>
    <source>
        <strain evidence="3">cv. Chiifu-401-42</strain>
    </source>
</reference>
<dbReference type="EnsemblPlants" id="Bra039360.1">
    <property type="protein sequence ID" value="Bra039360.1-P"/>
    <property type="gene ID" value="Bra039360"/>
</dbReference>
<evidence type="ECO:0000313" key="4">
    <source>
        <dbReference type="Proteomes" id="UP000011750"/>
    </source>
</evidence>
<sequence>MKKIVVFQFTVFDESIKERAKEIASEFPGVTKVVEVEGEGQLEVRGEFSTFELTKELMKIDESVETIKIVPDGVTEPEVKIQQQDEGKPPTNIQNTSKWPSDVASSSNGRGVQAYEFLGQAIDVAKLAKDMGVGAAKQAKDMGVGAAGKAIGLGMNYYRNKKEKDVKAQLEPKLGAEQRNIWGHLPEAQKRGLFEVEKQKKIRDEEERRKKQAEEIKQRKIREEKMRKQAEDMKQKKIREEEMRKQAEQMKQKKIREEKMRKQAEEMKQKKIREEEMRKQAEEMKQKKIREEKMKKQAEEMKQKKEEQRRKQAEEMEQRKIRLDKEKRKMMEKDLAIKKEEEKLKIWQEKMKNSGGTTWTGTTGSLWGNLSTQTSAWMGLQTGETSASAQTQLPGRASASTQNQRLTQRRKEESRGVDKKGKNHQ</sequence>
<dbReference type="Gramene" id="Bra039360.1">
    <property type="protein sequence ID" value="Bra039360.1-P"/>
    <property type="gene ID" value="Bra039360"/>
</dbReference>
<dbReference type="GO" id="GO:0005739">
    <property type="term" value="C:mitochondrion"/>
    <property type="evidence" value="ECO:0000318"/>
    <property type="project" value="GO_Central"/>
</dbReference>
<feature type="compositionally biased region" description="Polar residues" evidence="1">
    <location>
        <begin position="382"/>
        <end position="406"/>
    </location>
</feature>
<evidence type="ECO:0000313" key="5">
    <source>
        <dbReference type="Proteomes" id="UP000264353"/>
    </source>
</evidence>
<evidence type="ECO:0000313" key="2">
    <source>
        <dbReference type="EMBL" id="RID80650.1"/>
    </source>
</evidence>
<dbReference type="Proteomes" id="UP000011750">
    <property type="component" value="Unassembled WGS sequence"/>
</dbReference>
<evidence type="ECO:0000313" key="3">
    <source>
        <dbReference type="EnsemblPlants" id="Bra039360.1-P"/>
    </source>
</evidence>
<dbReference type="KEGG" id="brp:103849729"/>
<feature type="compositionally biased region" description="Basic and acidic residues" evidence="1">
    <location>
        <begin position="77"/>
        <end position="88"/>
    </location>
</feature>
<dbReference type="InParanoid" id="M4FE39"/>
<organism evidence="3 4">
    <name type="scientific">Brassica campestris</name>
    <name type="common">Field mustard</name>
    <dbReference type="NCBI Taxonomy" id="3711"/>
    <lineage>
        <taxon>Eukaryota</taxon>
        <taxon>Viridiplantae</taxon>
        <taxon>Streptophyta</taxon>
        <taxon>Embryophyta</taxon>
        <taxon>Tracheophyta</taxon>
        <taxon>Spermatophyta</taxon>
        <taxon>Magnoliopsida</taxon>
        <taxon>eudicotyledons</taxon>
        <taxon>Gunneridae</taxon>
        <taxon>Pentapetalae</taxon>
        <taxon>rosids</taxon>
        <taxon>malvids</taxon>
        <taxon>Brassicales</taxon>
        <taxon>Brassicaceae</taxon>
        <taxon>Brassiceae</taxon>
        <taxon>Brassica</taxon>
    </lineage>
</organism>
<gene>
    <name evidence="2" type="ORF">BRARA_A03297</name>
</gene>
<dbReference type="Proteomes" id="UP000264353">
    <property type="component" value="Chromosome A1"/>
</dbReference>
<evidence type="ECO:0008006" key="6">
    <source>
        <dbReference type="Google" id="ProtNLM"/>
    </source>
</evidence>
<feature type="region of interest" description="Disordered" evidence="1">
    <location>
        <begin position="181"/>
        <end position="327"/>
    </location>
</feature>
<feature type="region of interest" description="Disordered" evidence="1">
    <location>
        <begin position="377"/>
        <end position="425"/>
    </location>
</feature>
<dbReference type="OrthoDB" id="1113147at2759"/>
<keyword evidence="4" id="KW-1185">Reference proteome</keyword>
<dbReference type="Gene3D" id="3.30.70.100">
    <property type="match status" value="1"/>
</dbReference>
<dbReference type="EMBL" id="CM010628">
    <property type="protein sequence ID" value="RID80650.1"/>
    <property type="molecule type" value="Genomic_DNA"/>
</dbReference>
<reference evidence="2 5" key="3">
    <citation type="submission" date="2018-06" db="EMBL/GenBank/DDBJ databases">
        <title>WGS assembly of Brassica rapa FPsc.</title>
        <authorList>
            <person name="Bowman J."/>
            <person name="Kohchi T."/>
            <person name="Yamato K."/>
            <person name="Jenkins J."/>
            <person name="Shu S."/>
            <person name="Ishizaki K."/>
            <person name="Yamaoka S."/>
            <person name="Nishihama R."/>
            <person name="Nakamura Y."/>
            <person name="Berger F."/>
            <person name="Adam C."/>
            <person name="Aki S."/>
            <person name="Althoff F."/>
            <person name="Araki T."/>
            <person name="Arteaga-Vazquez M."/>
            <person name="Balasubrmanian S."/>
            <person name="Bauer D."/>
            <person name="Boehm C."/>
            <person name="Briginshaw L."/>
            <person name="Caballero-Perez J."/>
            <person name="Catarino B."/>
            <person name="Chen F."/>
            <person name="Chiyoda S."/>
            <person name="Chovatia M."/>
            <person name="Davies K."/>
            <person name="Delmans M."/>
            <person name="Demura T."/>
            <person name="Dierschke T."/>
            <person name="Dolan L."/>
            <person name="Dorantes-Acosta A."/>
            <person name="Eklund D."/>
            <person name="Florent S."/>
            <person name="Flores-Sandoval E."/>
            <person name="Fujiyama A."/>
            <person name="Fukuzawa H."/>
            <person name="Galik B."/>
            <person name="Grimanelli D."/>
            <person name="Grimwood J."/>
            <person name="Grossniklaus U."/>
            <person name="Hamada T."/>
            <person name="Haseloff J."/>
            <person name="Hetherington A."/>
            <person name="Higo A."/>
            <person name="Hirakawa Y."/>
            <person name="Hundley H."/>
            <person name="Ikeda Y."/>
            <person name="Inoue K."/>
            <person name="Inoue S."/>
            <person name="Ishida S."/>
            <person name="Jia Q."/>
            <person name="Kakita M."/>
            <person name="Kanazawa T."/>
            <person name="Kawai Y."/>
            <person name="Kawashima T."/>
            <person name="Kennedy M."/>
            <person name="Kinose K."/>
            <person name="Kinoshita T."/>
            <person name="Kohara Y."/>
            <person name="Koide E."/>
            <person name="Komatsu K."/>
            <person name="Kopischke S."/>
            <person name="Kubo M."/>
            <person name="Kyozuka J."/>
            <person name="Lagercrantz U."/>
            <person name="Lin S."/>
            <person name="Lindquist E."/>
            <person name="Lipzen A."/>
            <person name="Lu C."/>
            <person name="Luna E."/>
            <person name="Martienssen R."/>
            <person name="Minamino N."/>
            <person name="Mizutani M."/>
            <person name="Mizutani M."/>
            <person name="Mochizuki N."/>
            <person name="Monte I."/>
            <person name="Mosher R."/>
            <person name="Nagasaki H."/>
            <person name="Nakagami H."/>
            <person name="Naramoto S."/>
            <person name="Nishitani K."/>
            <person name="Ohtani M."/>
            <person name="Okamoto T."/>
            <person name="Okumura M."/>
            <person name="Phillips J."/>
            <person name="Pollak B."/>
            <person name="Reinders A."/>
            <person name="Roevekamp M."/>
            <person name="Sano R."/>
            <person name="Sawa S."/>
            <person name="Schmid M."/>
            <person name="Shirakawa M."/>
            <person name="Solano R."/>
            <person name="Spunde A."/>
            <person name="Suetsugu N."/>
            <person name="Sugano S."/>
            <person name="Sugiyama A."/>
            <person name="Sun R."/>
            <person name="Suzuki Y."/>
            <person name="Takenaka M."/>
            <person name="Takezawa D."/>
            <person name="Tomogane H."/>
            <person name="Tsuzuki M."/>
            <person name="Ueda T."/>
            <person name="Umeda M."/>
            <person name="Ward J."/>
            <person name="Watanabe Y."/>
            <person name="Yazaki K."/>
            <person name="Yokoyama R."/>
            <person name="Yoshitake Y."/>
            <person name="Yotsui I."/>
            <person name="Zachgo S."/>
            <person name="Schmutz J."/>
        </authorList>
    </citation>
    <scope>NUCLEOTIDE SEQUENCE [LARGE SCALE GENOMIC DNA]</scope>
    <source>
        <strain evidence="5">cv. B-3</strain>
    </source>
</reference>
<name>M4FE39_BRACM</name>
<reference evidence="4" key="2">
    <citation type="journal article" date="2018" name="Hortic Res">
        <title>Improved Brassica rapa reference genome by single-molecule sequencing and chromosome conformation capture technologies.</title>
        <authorList>
            <person name="Zhang L."/>
            <person name="Cai X."/>
            <person name="Wu J."/>
            <person name="Liu M."/>
            <person name="Grob S."/>
            <person name="Cheng F."/>
            <person name="Liang J."/>
            <person name="Cai C."/>
            <person name="Liu Z."/>
            <person name="Liu B."/>
            <person name="Wang F."/>
            <person name="Li S."/>
            <person name="Liu F."/>
            <person name="Li X."/>
            <person name="Cheng L."/>
            <person name="Yang W."/>
            <person name="Li M.H."/>
            <person name="Grossniklaus U."/>
            <person name="Zheng H."/>
            <person name="Wang X."/>
        </authorList>
    </citation>
    <scope>NUCLEOTIDE SEQUENCE [LARGE SCALE GENOMIC DNA]</scope>
    <source>
        <strain evidence="4">cv. Chiifu-401-42</strain>
    </source>
</reference>
<dbReference type="GO" id="GO:0007005">
    <property type="term" value="P:mitochondrion organization"/>
    <property type="evidence" value="ECO:0000318"/>
    <property type="project" value="GO_Central"/>
</dbReference>
<feature type="compositionally biased region" description="Polar residues" evidence="1">
    <location>
        <begin position="91"/>
        <end position="105"/>
    </location>
</feature>
<feature type="compositionally biased region" description="Basic and acidic residues" evidence="1">
    <location>
        <begin position="187"/>
        <end position="327"/>
    </location>
</feature>
<dbReference type="HOGENOM" id="CLU_646194_0_0_1"/>
<accession>A0A398AY95</accession>
<dbReference type="AlphaFoldDB" id="M4FE39"/>
<feature type="compositionally biased region" description="Basic and acidic residues" evidence="1">
    <location>
        <begin position="409"/>
        <end position="425"/>
    </location>
</feature>
<reference evidence="4" key="1">
    <citation type="journal article" date="2011" name="Nat. Genet.">
        <title>The genome of the mesopolyploid crop species Brassica rapa.</title>
        <authorList>
            <consortium name="Brassica rapa Genome Sequencing Project Consortium"/>
            <person name="Wang X."/>
            <person name="Wang H."/>
            <person name="Wang J."/>
            <person name="Sun R."/>
            <person name="Wu J."/>
            <person name="Liu S."/>
            <person name="Bai Y."/>
            <person name="Mun J.H."/>
            <person name="Bancroft I."/>
            <person name="Cheng F."/>
            <person name="Huang S."/>
            <person name="Li X."/>
            <person name="Hua W."/>
            <person name="Wang J."/>
            <person name="Wang X."/>
            <person name="Freeling M."/>
            <person name="Pires J.C."/>
            <person name="Paterson A.H."/>
            <person name="Chalhoub B."/>
            <person name="Wang B."/>
            <person name="Hayward A."/>
            <person name="Sharpe A.G."/>
            <person name="Park B.S."/>
            <person name="Weisshaar B."/>
            <person name="Liu B."/>
            <person name="Li B."/>
            <person name="Liu B."/>
            <person name="Tong C."/>
            <person name="Song C."/>
            <person name="Duran C."/>
            <person name="Peng C."/>
            <person name="Geng C."/>
            <person name="Koh C."/>
            <person name="Lin C."/>
            <person name="Edwards D."/>
            <person name="Mu D."/>
            <person name="Shen D."/>
            <person name="Soumpourou E."/>
            <person name="Li F."/>
            <person name="Fraser F."/>
            <person name="Conant G."/>
            <person name="Lassalle G."/>
            <person name="King G.J."/>
            <person name="Bonnema G."/>
            <person name="Tang H."/>
            <person name="Wang H."/>
            <person name="Belcram H."/>
            <person name="Zhou H."/>
            <person name="Hirakawa H."/>
            <person name="Abe H."/>
            <person name="Guo H."/>
            <person name="Wang H."/>
            <person name="Jin H."/>
            <person name="Parkin I.A."/>
            <person name="Batley J."/>
            <person name="Kim J.S."/>
            <person name="Just J."/>
            <person name="Li J."/>
            <person name="Xu J."/>
            <person name="Deng J."/>
            <person name="Kim J.A."/>
            <person name="Li J."/>
            <person name="Yu J."/>
            <person name="Meng J."/>
            <person name="Wang J."/>
            <person name="Min J."/>
            <person name="Poulain J."/>
            <person name="Wang J."/>
            <person name="Hatakeyama K."/>
            <person name="Wu K."/>
            <person name="Wang L."/>
            <person name="Fang L."/>
            <person name="Trick M."/>
            <person name="Links M.G."/>
            <person name="Zhao M."/>
            <person name="Jin M."/>
            <person name="Ramchiary N."/>
            <person name="Drou N."/>
            <person name="Berkman P.J."/>
            <person name="Cai Q."/>
            <person name="Huang Q."/>
            <person name="Li R."/>
            <person name="Tabata S."/>
            <person name="Cheng S."/>
            <person name="Zhang S."/>
            <person name="Zhang S."/>
            <person name="Huang S."/>
            <person name="Sato S."/>
            <person name="Sun S."/>
            <person name="Kwon S.J."/>
            <person name="Choi S.R."/>
            <person name="Lee T.H."/>
            <person name="Fan W."/>
            <person name="Zhao X."/>
            <person name="Tan X."/>
            <person name="Xu X."/>
            <person name="Wang Y."/>
            <person name="Qiu Y."/>
            <person name="Yin Y."/>
            <person name="Li Y."/>
            <person name="Du Y."/>
            <person name="Liao Y."/>
            <person name="Lim Y."/>
            <person name="Narusaka Y."/>
            <person name="Wang Y."/>
            <person name="Wang Z."/>
            <person name="Li Z."/>
            <person name="Wang Z."/>
            <person name="Xiong Z."/>
            <person name="Zhang Z."/>
        </authorList>
    </citation>
    <scope>NUCLEOTIDE SEQUENCE [LARGE SCALE GENOMIC DNA]</scope>
    <source>
        <strain evidence="4">cv. Chiifu-401-42</strain>
    </source>
</reference>
<protein>
    <recommendedName>
        <fullName evidence="6">HMA domain-containing protein</fullName>
    </recommendedName>
</protein>